<sequence length="72" mass="7915">METNAKEGQGGTRPGNDWGLAFDGVAAAVALRAPPVQRELRTHNAGDGGTKSRREENPRVRDRDWRAESKSR</sequence>
<dbReference type="Proteomes" id="UP001055115">
    <property type="component" value="Unassembled WGS sequence"/>
</dbReference>
<protein>
    <submittedName>
        <fullName evidence="2">Uncharacterized protein</fullName>
    </submittedName>
</protein>
<reference evidence="2 3" key="1">
    <citation type="submission" date="2022-03" db="EMBL/GenBank/DDBJ databases">
        <title>Genome data of Colletotrichum spp.</title>
        <authorList>
            <person name="Utami Y.D."/>
            <person name="Hiruma K."/>
        </authorList>
    </citation>
    <scope>NUCLEOTIDE SEQUENCE [LARGE SCALE GENOMIC DNA]</scope>
    <source>
        <strain evidence="2 3">MAFF 239500</strain>
    </source>
</reference>
<dbReference type="RefSeq" id="XP_049123153.1">
    <property type="nucleotide sequence ID" value="XM_049267196.1"/>
</dbReference>
<evidence type="ECO:0000313" key="2">
    <source>
        <dbReference type="EMBL" id="GKT40803.1"/>
    </source>
</evidence>
<comment type="caution">
    <text evidence="2">The sequence shown here is derived from an EMBL/GenBank/DDBJ whole genome shotgun (WGS) entry which is preliminary data.</text>
</comment>
<evidence type="ECO:0000256" key="1">
    <source>
        <dbReference type="SAM" id="MobiDB-lite"/>
    </source>
</evidence>
<feature type="compositionally biased region" description="Basic and acidic residues" evidence="1">
    <location>
        <begin position="38"/>
        <end position="72"/>
    </location>
</feature>
<organism evidence="2 3">
    <name type="scientific">Colletotrichum spaethianum</name>
    <dbReference type="NCBI Taxonomy" id="700344"/>
    <lineage>
        <taxon>Eukaryota</taxon>
        <taxon>Fungi</taxon>
        <taxon>Dikarya</taxon>
        <taxon>Ascomycota</taxon>
        <taxon>Pezizomycotina</taxon>
        <taxon>Sordariomycetes</taxon>
        <taxon>Hypocreomycetidae</taxon>
        <taxon>Glomerellales</taxon>
        <taxon>Glomerellaceae</taxon>
        <taxon>Colletotrichum</taxon>
        <taxon>Colletotrichum spaethianum species complex</taxon>
    </lineage>
</organism>
<keyword evidence="3" id="KW-1185">Reference proteome</keyword>
<gene>
    <name evidence="2" type="ORF">ColSpa_00984</name>
</gene>
<accession>A0AA37L705</accession>
<evidence type="ECO:0000313" key="3">
    <source>
        <dbReference type="Proteomes" id="UP001055115"/>
    </source>
</evidence>
<feature type="region of interest" description="Disordered" evidence="1">
    <location>
        <begin position="32"/>
        <end position="72"/>
    </location>
</feature>
<proteinExistence type="predicted"/>
<dbReference type="AlphaFoldDB" id="A0AA37L705"/>
<name>A0AA37L705_9PEZI</name>
<dbReference type="GeneID" id="73321786"/>
<dbReference type="EMBL" id="BQXU01000002">
    <property type="protein sequence ID" value="GKT40803.1"/>
    <property type="molecule type" value="Genomic_DNA"/>
</dbReference>